<comment type="caution">
    <text evidence="3">The sequence shown here is derived from an EMBL/GenBank/DDBJ whole genome shotgun (WGS) entry which is preliminary data.</text>
</comment>
<proteinExistence type="predicted"/>
<protein>
    <recommendedName>
        <fullName evidence="2">Enoyl reductase (ER) domain-containing protein</fullName>
    </recommendedName>
</protein>
<dbReference type="InterPro" id="IPR036291">
    <property type="entry name" value="NAD(P)-bd_dom_sf"/>
</dbReference>
<evidence type="ECO:0000313" key="3">
    <source>
        <dbReference type="EMBL" id="RXG48688.1"/>
    </source>
</evidence>
<sequence>MADRTYNGPAGPLDFPLESPPGLRGDMKHPLPRMRVAEVLLHSSAGRGVYASLVVISDTRLLPDIATLNIMPHSLTIKKIDGKPGKVYYPLQVNQVDKPTPGPNELLVKLSAAALNHRDLFIRRHLYPGISFENPLLADGYGTVVAAGPGAPTTLLHKPVILTPCRGWATNPDGPEDPSRFSVNGGSVVTPAGMAQDYIVVAADEVEPAPSHLSPAEGAALPVVGLTAWRAFVTKSGNALPGRNILVTGIGGGVALSVLQFAVAYGCNVYVTSGDNTKIERAKKLGAAGGVNYKTDSRWDKTLATKLPADRPYLDAVIDGAGGDLIARSVRLLKAGGVISQYGMTVAPKMEWNMQAVLKNIDLKGSTMGSRLEFRDMIAFVGEKKVVPVVSRVVKGLTNIEGIESLFRDMDEGKQFGKLVIEFDDEASAKL</sequence>
<dbReference type="Gene3D" id="3.90.180.10">
    <property type="entry name" value="Medium-chain alcohol dehydrogenases, catalytic domain"/>
    <property type="match status" value="1"/>
</dbReference>
<evidence type="ECO:0000256" key="1">
    <source>
        <dbReference type="SAM" id="MobiDB-lite"/>
    </source>
</evidence>
<organism evidence="3 4">
    <name type="scientific">Verticillium dahliae</name>
    <name type="common">Verticillium wilt</name>
    <dbReference type="NCBI Taxonomy" id="27337"/>
    <lineage>
        <taxon>Eukaryota</taxon>
        <taxon>Fungi</taxon>
        <taxon>Dikarya</taxon>
        <taxon>Ascomycota</taxon>
        <taxon>Pezizomycotina</taxon>
        <taxon>Sordariomycetes</taxon>
        <taxon>Hypocreomycetidae</taxon>
        <taxon>Glomerellales</taxon>
        <taxon>Plectosphaerellaceae</taxon>
        <taxon>Verticillium</taxon>
    </lineage>
</organism>
<evidence type="ECO:0000313" key="4">
    <source>
        <dbReference type="Proteomes" id="UP000288725"/>
    </source>
</evidence>
<dbReference type="InterPro" id="IPR052711">
    <property type="entry name" value="Zinc_ADH-like"/>
</dbReference>
<dbReference type="InterPro" id="IPR013154">
    <property type="entry name" value="ADH-like_N"/>
</dbReference>
<dbReference type="Gene3D" id="3.40.50.720">
    <property type="entry name" value="NAD(P)-binding Rossmann-like Domain"/>
    <property type="match status" value="1"/>
</dbReference>
<reference evidence="3 4" key="1">
    <citation type="submission" date="2018-12" db="EMBL/GenBank/DDBJ databases">
        <title>Genome of Verticillium dahliae isolate Getta Getta.</title>
        <authorList>
            <person name="Gardiner D.M."/>
        </authorList>
    </citation>
    <scope>NUCLEOTIDE SEQUENCE [LARGE SCALE GENOMIC DNA]</scope>
    <source>
        <strain evidence="3 4">Getta Getta</strain>
    </source>
</reference>
<accession>A0A444S5L5</accession>
<dbReference type="FunFam" id="3.40.50.720:FF:000481">
    <property type="entry name" value="Alcohol dehydrogenase, variant"/>
    <property type="match status" value="1"/>
</dbReference>
<dbReference type="EMBL" id="RSDZ01000021">
    <property type="protein sequence ID" value="RXG48688.1"/>
    <property type="molecule type" value="Genomic_DNA"/>
</dbReference>
<feature type="domain" description="Enoyl reductase (ER)" evidence="2">
    <location>
        <begin position="82"/>
        <end position="421"/>
    </location>
</feature>
<dbReference type="CDD" id="cd05188">
    <property type="entry name" value="MDR"/>
    <property type="match status" value="1"/>
</dbReference>
<dbReference type="Pfam" id="PF08240">
    <property type="entry name" value="ADH_N"/>
    <property type="match status" value="1"/>
</dbReference>
<dbReference type="GO" id="GO:0016491">
    <property type="term" value="F:oxidoreductase activity"/>
    <property type="evidence" value="ECO:0007669"/>
    <property type="project" value="InterPro"/>
</dbReference>
<feature type="region of interest" description="Disordered" evidence="1">
    <location>
        <begin position="1"/>
        <end position="22"/>
    </location>
</feature>
<dbReference type="PANTHER" id="PTHR45033">
    <property type="match status" value="1"/>
</dbReference>
<name>A0A444S5L5_VERDA</name>
<dbReference type="InterPro" id="IPR020843">
    <property type="entry name" value="ER"/>
</dbReference>
<dbReference type="InterPro" id="IPR011032">
    <property type="entry name" value="GroES-like_sf"/>
</dbReference>
<gene>
    <name evidence="3" type="ORF">VDGE_09008</name>
</gene>
<dbReference type="AlphaFoldDB" id="A0A444S5L5"/>
<dbReference type="Proteomes" id="UP000288725">
    <property type="component" value="Chromosome 5"/>
</dbReference>
<dbReference type="InterPro" id="IPR013149">
    <property type="entry name" value="ADH-like_C"/>
</dbReference>
<dbReference type="Pfam" id="PF00107">
    <property type="entry name" value="ADH_zinc_N"/>
    <property type="match status" value="1"/>
</dbReference>
<dbReference type="SUPFAM" id="SSF50129">
    <property type="entry name" value="GroES-like"/>
    <property type="match status" value="1"/>
</dbReference>
<evidence type="ECO:0000259" key="2">
    <source>
        <dbReference type="SMART" id="SM00829"/>
    </source>
</evidence>
<dbReference type="PANTHER" id="PTHR45033:SF3">
    <property type="entry name" value="DEHYDROGENASE, PUTATIVE (AFU_ORTHOLOGUE AFUA_2G13270)-RELATED"/>
    <property type="match status" value="1"/>
</dbReference>
<dbReference type="SMART" id="SM00829">
    <property type="entry name" value="PKS_ER"/>
    <property type="match status" value="1"/>
</dbReference>
<dbReference type="SUPFAM" id="SSF51735">
    <property type="entry name" value="NAD(P)-binding Rossmann-fold domains"/>
    <property type="match status" value="1"/>
</dbReference>